<evidence type="ECO:0000313" key="3">
    <source>
        <dbReference type="Proteomes" id="UP000237105"/>
    </source>
</evidence>
<sequence>MTVLPESGSRRGRGGGCRRRGERRRRRRKGKLEREPSRTVPEEYEEESKQCSPTAMNVFPPEISRRRRSQIPILGHVSFNGYGCGYAYGYGYGYGYLFS</sequence>
<organism evidence="2 3">
    <name type="scientific">Parasponia andersonii</name>
    <name type="common">Sponia andersonii</name>
    <dbReference type="NCBI Taxonomy" id="3476"/>
    <lineage>
        <taxon>Eukaryota</taxon>
        <taxon>Viridiplantae</taxon>
        <taxon>Streptophyta</taxon>
        <taxon>Embryophyta</taxon>
        <taxon>Tracheophyta</taxon>
        <taxon>Spermatophyta</taxon>
        <taxon>Magnoliopsida</taxon>
        <taxon>eudicotyledons</taxon>
        <taxon>Gunneridae</taxon>
        <taxon>Pentapetalae</taxon>
        <taxon>rosids</taxon>
        <taxon>fabids</taxon>
        <taxon>Rosales</taxon>
        <taxon>Cannabaceae</taxon>
        <taxon>Parasponia</taxon>
    </lineage>
</organism>
<keyword evidence="3" id="KW-1185">Reference proteome</keyword>
<protein>
    <submittedName>
        <fullName evidence="2">Uncharacterized protein</fullName>
    </submittedName>
</protein>
<reference evidence="3" key="1">
    <citation type="submission" date="2016-06" db="EMBL/GenBank/DDBJ databases">
        <title>Parallel loss of symbiosis genes in relatives of nitrogen-fixing non-legume Parasponia.</title>
        <authorList>
            <person name="Van Velzen R."/>
            <person name="Holmer R."/>
            <person name="Bu F."/>
            <person name="Rutten L."/>
            <person name="Van Zeijl A."/>
            <person name="Liu W."/>
            <person name="Santuari L."/>
            <person name="Cao Q."/>
            <person name="Sharma T."/>
            <person name="Shen D."/>
            <person name="Roswanjaya Y."/>
            <person name="Wardhani T."/>
            <person name="Kalhor M.S."/>
            <person name="Jansen J."/>
            <person name="Van den Hoogen J."/>
            <person name="Gungor B."/>
            <person name="Hartog M."/>
            <person name="Hontelez J."/>
            <person name="Verver J."/>
            <person name="Yang W.-C."/>
            <person name="Schijlen E."/>
            <person name="Repin R."/>
            <person name="Schilthuizen M."/>
            <person name="Schranz E."/>
            <person name="Heidstra R."/>
            <person name="Miyata K."/>
            <person name="Fedorova E."/>
            <person name="Kohlen W."/>
            <person name="Bisseling T."/>
            <person name="Smit S."/>
            <person name="Geurts R."/>
        </authorList>
    </citation>
    <scope>NUCLEOTIDE SEQUENCE [LARGE SCALE GENOMIC DNA]</scope>
    <source>
        <strain evidence="3">cv. WU1-14</strain>
    </source>
</reference>
<dbReference type="OrthoDB" id="10552185at2759"/>
<gene>
    <name evidence="2" type="ORF">PanWU01x14_323490</name>
</gene>
<dbReference type="EMBL" id="JXTB01000544">
    <property type="protein sequence ID" value="PON37066.1"/>
    <property type="molecule type" value="Genomic_DNA"/>
</dbReference>
<feature type="region of interest" description="Disordered" evidence="1">
    <location>
        <begin position="1"/>
        <end position="57"/>
    </location>
</feature>
<accession>A0A2P5AKI0</accession>
<dbReference type="AlphaFoldDB" id="A0A2P5AKI0"/>
<feature type="compositionally biased region" description="Basic residues" evidence="1">
    <location>
        <begin position="10"/>
        <end position="31"/>
    </location>
</feature>
<dbReference type="Proteomes" id="UP000237105">
    <property type="component" value="Unassembled WGS sequence"/>
</dbReference>
<feature type="compositionally biased region" description="Basic and acidic residues" evidence="1">
    <location>
        <begin position="32"/>
        <end position="41"/>
    </location>
</feature>
<comment type="caution">
    <text evidence="2">The sequence shown here is derived from an EMBL/GenBank/DDBJ whole genome shotgun (WGS) entry which is preliminary data.</text>
</comment>
<evidence type="ECO:0000256" key="1">
    <source>
        <dbReference type="SAM" id="MobiDB-lite"/>
    </source>
</evidence>
<name>A0A2P5AKI0_PARAD</name>
<evidence type="ECO:0000313" key="2">
    <source>
        <dbReference type="EMBL" id="PON37066.1"/>
    </source>
</evidence>
<proteinExistence type="predicted"/>